<organism evidence="2 3">
    <name type="scientific">Pontibacter aydingkolensis</name>
    <dbReference type="NCBI Taxonomy" id="1911536"/>
    <lineage>
        <taxon>Bacteria</taxon>
        <taxon>Pseudomonadati</taxon>
        <taxon>Bacteroidota</taxon>
        <taxon>Cytophagia</taxon>
        <taxon>Cytophagales</taxon>
        <taxon>Hymenobacteraceae</taxon>
        <taxon>Pontibacter</taxon>
    </lineage>
</organism>
<feature type="domain" description="SGNH hydrolase-type esterase" evidence="1">
    <location>
        <begin position="20"/>
        <end position="223"/>
    </location>
</feature>
<evidence type="ECO:0000259" key="1">
    <source>
        <dbReference type="Pfam" id="PF13472"/>
    </source>
</evidence>
<dbReference type="InterPro" id="IPR013830">
    <property type="entry name" value="SGNH_hydro"/>
</dbReference>
<name>A0ABS7CRU2_9BACT</name>
<protein>
    <submittedName>
        <fullName evidence="2">Cellulose-binding protein</fullName>
    </submittedName>
</protein>
<keyword evidence="3" id="KW-1185">Reference proteome</keyword>
<dbReference type="Gene3D" id="3.40.50.1110">
    <property type="entry name" value="SGNH hydrolase"/>
    <property type="match status" value="1"/>
</dbReference>
<dbReference type="RefSeq" id="WP_219876423.1">
    <property type="nucleotide sequence ID" value="NZ_JAHYXK010000003.1"/>
</dbReference>
<dbReference type="CDD" id="cd01833">
    <property type="entry name" value="XynB_like"/>
    <property type="match status" value="1"/>
</dbReference>
<dbReference type="Pfam" id="PF13472">
    <property type="entry name" value="Lipase_GDSL_2"/>
    <property type="match status" value="1"/>
</dbReference>
<dbReference type="PANTHER" id="PTHR30383:SF2">
    <property type="entry name" value="CELLULOSE-BINDING PROTEIN"/>
    <property type="match status" value="1"/>
</dbReference>
<proteinExistence type="predicted"/>
<dbReference type="EMBL" id="JAHYXK010000003">
    <property type="protein sequence ID" value="MBW7466550.1"/>
    <property type="molecule type" value="Genomic_DNA"/>
</dbReference>
<evidence type="ECO:0000313" key="3">
    <source>
        <dbReference type="Proteomes" id="UP000813018"/>
    </source>
</evidence>
<accession>A0ABS7CRU2</accession>
<dbReference type="Proteomes" id="UP000813018">
    <property type="component" value="Unassembled WGS sequence"/>
</dbReference>
<dbReference type="InterPro" id="IPR036514">
    <property type="entry name" value="SGNH_hydro_sf"/>
</dbReference>
<reference evidence="2 3" key="1">
    <citation type="journal article" date="2016" name="Int. J. Syst. Evol. Microbiol.">
        <title>Pontibacter aydingkolensis sp. nov., isolated from soil of a salt lake.</title>
        <authorList>
            <person name="Osman G."/>
            <person name="Zhang T."/>
            <person name="Lou K."/>
            <person name="Gao Y."/>
            <person name="Chang W."/>
            <person name="Lin Q."/>
            <person name="Yang H.M."/>
            <person name="Huo X.D."/>
            <person name="Wang N."/>
        </authorList>
    </citation>
    <scope>NUCLEOTIDE SEQUENCE [LARGE SCALE GENOMIC DNA]</scope>
    <source>
        <strain evidence="2 3">KACC 19255</strain>
    </source>
</reference>
<gene>
    <name evidence="2" type="ORF">K0O23_05685</name>
</gene>
<dbReference type="PANTHER" id="PTHR30383">
    <property type="entry name" value="THIOESTERASE 1/PROTEASE 1/LYSOPHOSPHOLIPASE L1"/>
    <property type="match status" value="1"/>
</dbReference>
<comment type="caution">
    <text evidence="2">The sequence shown here is derived from an EMBL/GenBank/DDBJ whole genome shotgun (WGS) entry which is preliminary data.</text>
</comment>
<evidence type="ECO:0000313" key="2">
    <source>
        <dbReference type="EMBL" id="MBW7466550.1"/>
    </source>
</evidence>
<dbReference type="SUPFAM" id="SSF52266">
    <property type="entry name" value="SGNH hydrolase"/>
    <property type="match status" value="1"/>
</dbReference>
<sequence>MSLVLLCATATVSAPLRIMALGNSITQSNAENYSYRYYLWKKLLDANMEVDFVGSHAVNNGGNPAWPQHQGKSFDADNEGHWGWSADQILYGHSGFPGNGKLSQWLTDYTPDLVLMHLGTNDMFRDHSLSETLNELREVVRQLRADNPNVTILLAKLIPAYEPKVGYQAANNVRLLNEQIPALVQELNTTNSPVILVDQYTGFDATTGADTWDGVHPNASGDQKMAQRWYDAIMQVTAPSDVALQNFDAENTDQGYVDLDWQTTLEKKSSHFEIERASGTGSFAKIGTVNGAGDSNTLLNYDFKDETAPYGDLYYRLKHIGLDGNFRYSEVEYVKKEQVLSAADEINKQNDLEVYPTVTSLKRITVALSNQQPYAELELNIYSVAGKLEQRLIKRCDAEGSFTSIIQLSQGQQAGLYLVQIVTERERFQTRFILR</sequence>
<dbReference type="InterPro" id="IPR051532">
    <property type="entry name" value="Ester_Hydrolysis_Enzymes"/>
</dbReference>